<keyword evidence="3" id="KW-0574">Periplasm</keyword>
<dbReference type="Pfam" id="PF03968">
    <property type="entry name" value="LptD_N"/>
    <property type="match status" value="1"/>
</dbReference>
<keyword evidence="2" id="KW-0732">Signal</keyword>
<dbReference type="AlphaFoldDB" id="A0A6G7PXL5"/>
<dbReference type="InterPro" id="IPR005653">
    <property type="entry name" value="OstA-like_N"/>
</dbReference>
<evidence type="ECO:0000313" key="5">
    <source>
        <dbReference type="EMBL" id="QIJ72261.1"/>
    </source>
</evidence>
<evidence type="ECO:0000259" key="4">
    <source>
        <dbReference type="Pfam" id="PF03968"/>
    </source>
</evidence>
<dbReference type="GO" id="GO:0009279">
    <property type="term" value="C:cell outer membrane"/>
    <property type="evidence" value="ECO:0007669"/>
    <property type="project" value="TreeGrafter"/>
</dbReference>
<dbReference type="GO" id="GO:0017089">
    <property type="term" value="F:glycolipid transfer activity"/>
    <property type="evidence" value="ECO:0007669"/>
    <property type="project" value="TreeGrafter"/>
</dbReference>
<dbReference type="KEGG" id="tav:G4V39_08250"/>
<dbReference type="PANTHER" id="PTHR36504:SF1">
    <property type="entry name" value="LIPOPOLYSACCHARIDE EXPORT SYSTEM PROTEIN LPTA"/>
    <property type="match status" value="1"/>
</dbReference>
<protein>
    <submittedName>
        <fullName evidence="5">Lipopolysaccharide transport periplasmic protein LptA</fullName>
    </submittedName>
</protein>
<gene>
    <name evidence="5" type="primary">lptA</name>
    <name evidence="5" type="ORF">G4V39_08250</name>
</gene>
<proteinExistence type="predicted"/>
<evidence type="ECO:0000256" key="3">
    <source>
        <dbReference type="ARBA" id="ARBA00022764"/>
    </source>
</evidence>
<reference evidence="5 6" key="1">
    <citation type="submission" date="2020-02" db="EMBL/GenBank/DDBJ databases">
        <title>Genome analysis of Thermosulfuriphilus ammonigenes ST65T, an anaerobic thermophilic chemolithoautotrophic bacterium isolated from a deep-sea hydrothermal vent.</title>
        <authorList>
            <person name="Slobodkina G."/>
            <person name="Allioux M."/>
            <person name="Merkel A."/>
            <person name="Alain K."/>
            <person name="Jebbar M."/>
            <person name="Slobodkin A."/>
        </authorList>
    </citation>
    <scope>NUCLEOTIDE SEQUENCE [LARGE SCALE GENOMIC DNA]</scope>
    <source>
        <strain evidence="5 6">ST65</strain>
    </source>
</reference>
<dbReference type="GO" id="GO:0001530">
    <property type="term" value="F:lipopolysaccharide binding"/>
    <property type="evidence" value="ECO:0007669"/>
    <property type="project" value="InterPro"/>
</dbReference>
<dbReference type="InterPro" id="IPR014340">
    <property type="entry name" value="LptA"/>
</dbReference>
<dbReference type="InterPro" id="IPR052037">
    <property type="entry name" value="LPS_export_LptA"/>
</dbReference>
<dbReference type="RefSeq" id="WP_166032479.1">
    <property type="nucleotide sequence ID" value="NZ_CP048877.1"/>
</dbReference>
<dbReference type="PANTHER" id="PTHR36504">
    <property type="entry name" value="LIPOPOLYSACCHARIDE EXPORT SYSTEM PROTEIN LPTA"/>
    <property type="match status" value="1"/>
</dbReference>
<dbReference type="GO" id="GO:0015920">
    <property type="term" value="P:lipopolysaccharide transport"/>
    <property type="evidence" value="ECO:0007669"/>
    <property type="project" value="InterPro"/>
</dbReference>
<dbReference type="GO" id="GO:0030288">
    <property type="term" value="C:outer membrane-bounded periplasmic space"/>
    <property type="evidence" value="ECO:0007669"/>
    <property type="project" value="TreeGrafter"/>
</dbReference>
<dbReference type="Gene3D" id="2.60.450.10">
    <property type="entry name" value="Lipopolysaccharide (LPS) transport protein A like domain"/>
    <property type="match status" value="1"/>
</dbReference>
<dbReference type="NCBIfam" id="TIGR03002">
    <property type="entry name" value="outer_YhbN_LptA"/>
    <property type="match status" value="1"/>
</dbReference>
<dbReference type="EMBL" id="CP048877">
    <property type="protein sequence ID" value="QIJ72261.1"/>
    <property type="molecule type" value="Genomic_DNA"/>
</dbReference>
<keyword evidence="1" id="KW-0813">Transport</keyword>
<dbReference type="Proteomes" id="UP000502179">
    <property type="component" value="Chromosome"/>
</dbReference>
<name>A0A6G7PXL5_9BACT</name>
<accession>A0A6G7PXL5</accession>
<organism evidence="5 6">
    <name type="scientific">Thermosulfuriphilus ammonigenes</name>
    <dbReference type="NCBI Taxonomy" id="1936021"/>
    <lineage>
        <taxon>Bacteria</taxon>
        <taxon>Pseudomonadati</taxon>
        <taxon>Thermodesulfobacteriota</taxon>
        <taxon>Thermodesulfobacteria</taxon>
        <taxon>Thermodesulfobacteriales</taxon>
        <taxon>Thermodesulfobacteriaceae</taxon>
        <taxon>Thermosulfuriphilus</taxon>
    </lineage>
</organism>
<evidence type="ECO:0000313" key="6">
    <source>
        <dbReference type="Proteomes" id="UP000502179"/>
    </source>
</evidence>
<feature type="domain" description="Organic solvent tolerance-like N-terminal" evidence="4">
    <location>
        <begin position="29"/>
        <end position="141"/>
    </location>
</feature>
<sequence length="161" mass="17925">MNRLAIGLGVFWVLMAFFPVALQAGAPVKITSDQLESLDDKQMIIFTGHVVAKKENLTVYADKLVVYYRPVKTDKGIRKKVYKMVALGNVKIVQQNSWVATGGVATYFRQEEKVVLEDNPQVVKGGNVVRGKKITLFLNEDRSLVEAAPGKKVEAIVYPEE</sequence>
<evidence type="ECO:0000256" key="2">
    <source>
        <dbReference type="ARBA" id="ARBA00022729"/>
    </source>
</evidence>
<keyword evidence="6" id="KW-1185">Reference proteome</keyword>
<evidence type="ECO:0000256" key="1">
    <source>
        <dbReference type="ARBA" id="ARBA00022448"/>
    </source>
</evidence>